<dbReference type="GO" id="GO:0005886">
    <property type="term" value="C:plasma membrane"/>
    <property type="evidence" value="ECO:0007669"/>
    <property type="project" value="TreeGrafter"/>
</dbReference>
<evidence type="ECO:0000256" key="11">
    <source>
        <dbReference type="ARBA" id="ARBA00049191"/>
    </source>
</evidence>
<comment type="caution">
    <text evidence="16">The sequence shown here is derived from an EMBL/GenBank/DDBJ whole genome shotgun (WGS) entry which is preliminary data.</text>
</comment>
<comment type="catalytic activity">
    <reaction evidence="11">
        <text>apo-[peptidyl-carrier protein] + CoA = holo-[peptidyl-carrier protein] + adenosine 3',5'-bisphosphate + H(+)</text>
        <dbReference type="Rhea" id="RHEA:46228"/>
        <dbReference type="Rhea" id="RHEA-COMP:11479"/>
        <dbReference type="Rhea" id="RHEA-COMP:11480"/>
        <dbReference type="ChEBI" id="CHEBI:15378"/>
        <dbReference type="ChEBI" id="CHEBI:29999"/>
        <dbReference type="ChEBI" id="CHEBI:57287"/>
        <dbReference type="ChEBI" id="CHEBI:58343"/>
        <dbReference type="ChEBI" id="CHEBI:64479"/>
    </reaction>
</comment>
<feature type="binding site" evidence="13">
    <location>
        <position position="122"/>
    </location>
    <ligand>
        <name>Mg(2+)</name>
        <dbReference type="ChEBI" id="CHEBI:18420"/>
    </ligand>
</feature>
<evidence type="ECO:0000256" key="7">
    <source>
        <dbReference type="ARBA" id="ARBA00023191"/>
    </source>
</evidence>
<feature type="binding site" evidence="13">
    <location>
        <position position="120"/>
    </location>
    <ligand>
        <name>Mg(2+)</name>
        <dbReference type="ChEBI" id="CHEBI:18420"/>
    </ligand>
</feature>
<dbReference type="OrthoDB" id="8210607at2"/>
<evidence type="ECO:0000256" key="4">
    <source>
        <dbReference type="ARBA" id="ARBA00011503"/>
    </source>
</evidence>
<keyword evidence="13" id="KW-0479">Metal-binding</keyword>
<evidence type="ECO:0000256" key="9">
    <source>
        <dbReference type="ARBA" id="ARBA00031996"/>
    </source>
</evidence>
<evidence type="ECO:0000313" key="16">
    <source>
        <dbReference type="EMBL" id="MRU16097.1"/>
    </source>
</evidence>
<dbReference type="PANTHER" id="PTHR38096:SF1">
    <property type="entry name" value="ENTEROBACTIN SYNTHASE COMPONENT D"/>
    <property type="match status" value="1"/>
</dbReference>
<comment type="catalytic activity">
    <reaction evidence="10">
        <text>apo-[aryl-carrier protein] + CoA = holo-[aryl-carrier protein] + adenosine 3',5'-bisphosphate + H(+)</text>
        <dbReference type="Rhea" id="RHEA:48404"/>
        <dbReference type="Rhea" id="RHEA-COMP:15903"/>
        <dbReference type="Rhea" id="RHEA-COMP:17557"/>
        <dbReference type="ChEBI" id="CHEBI:15378"/>
        <dbReference type="ChEBI" id="CHEBI:29999"/>
        <dbReference type="ChEBI" id="CHEBI:57287"/>
        <dbReference type="ChEBI" id="CHEBI:58343"/>
        <dbReference type="ChEBI" id="CHEBI:64479"/>
    </reaction>
</comment>
<dbReference type="PANTHER" id="PTHR38096">
    <property type="entry name" value="ENTEROBACTIN SYNTHASE COMPONENT D"/>
    <property type="match status" value="1"/>
</dbReference>
<dbReference type="Pfam" id="PF01648">
    <property type="entry name" value="ACPS"/>
    <property type="match status" value="1"/>
</dbReference>
<name>A0A844CMT1_9RHOB</name>
<comment type="cofactor">
    <cofactor evidence="13">
        <name>Mg(2+)</name>
        <dbReference type="ChEBI" id="CHEBI:18420"/>
    </cofactor>
</comment>
<dbReference type="Pfam" id="PF17837">
    <property type="entry name" value="4PPT_N"/>
    <property type="match status" value="1"/>
</dbReference>
<evidence type="ECO:0000256" key="1">
    <source>
        <dbReference type="ARBA" id="ARBA00003937"/>
    </source>
</evidence>
<feature type="binding site" evidence="12">
    <location>
        <position position="168"/>
    </location>
    <ligand>
        <name>CoA</name>
        <dbReference type="ChEBI" id="CHEBI:57287"/>
    </ligand>
</feature>
<accession>A0A844CMT1</accession>
<dbReference type="InterPro" id="IPR003542">
    <property type="entry name" value="Enbac_synth_compD-like"/>
</dbReference>
<evidence type="ECO:0000256" key="2">
    <source>
        <dbReference type="ARBA" id="ARBA00004993"/>
    </source>
</evidence>
<dbReference type="Proteomes" id="UP000564704">
    <property type="component" value="Unassembled WGS sequence"/>
</dbReference>
<dbReference type="AlphaFoldDB" id="A0A844CMT1"/>
<proteinExistence type="inferred from homology"/>
<feature type="binding site" evidence="12">
    <location>
        <position position="62"/>
    </location>
    <ligand>
        <name>CoA</name>
        <dbReference type="ChEBI" id="CHEBI:57287"/>
    </ligand>
</feature>
<evidence type="ECO:0000256" key="13">
    <source>
        <dbReference type="PIRSR" id="PIRSR603542-2"/>
    </source>
</evidence>
<comment type="function">
    <text evidence="1">Involved in the biosynthesis of the siderophore enterobactin (enterochelin), which is a macrocyclic trimeric lactone of N-(2,3-dihydroxybenzoyl)-serine. The serine trilactone serves as a scaffolding for the three catechol functionalities that provide hexadentate coordination for the tightly ligated iron(2+) atoms. Plays an essential role in the assembly of the enterobactin by catalyzing the transfer of the 4'-phosphopantetheine (Ppant) moiety from coenzyme A to the apo-domains of both EntB (ArCP domain) and EntF (PCP domain) to yield their holo-forms which make them competent for the activation of 2,3-dihydroxybenzoate (DHB) and L-serine, respectively.</text>
</comment>
<dbReference type="UniPathway" id="UPA00017"/>
<evidence type="ECO:0000256" key="10">
    <source>
        <dbReference type="ARBA" id="ARBA00049176"/>
    </source>
</evidence>
<dbReference type="SUPFAM" id="SSF56214">
    <property type="entry name" value="4'-phosphopantetheinyl transferase"/>
    <property type="match status" value="1"/>
</dbReference>
<protein>
    <recommendedName>
        <fullName evidence="5">Enterobactin synthase component D</fullName>
    </recommendedName>
    <alternativeName>
        <fullName evidence="8">4'-phosphopantetheinyl transferase EntD</fullName>
    </alternativeName>
    <alternativeName>
        <fullName evidence="9">Enterochelin synthase D</fullName>
    </alternativeName>
</protein>
<dbReference type="InterPro" id="IPR008278">
    <property type="entry name" value="4-PPantetheinyl_Trfase_dom"/>
</dbReference>
<dbReference type="GO" id="GO:0008897">
    <property type="term" value="F:holo-[acyl-carrier-protein] synthase activity"/>
    <property type="evidence" value="ECO:0007669"/>
    <property type="project" value="InterPro"/>
</dbReference>
<keyword evidence="7" id="KW-0259">Enterobactin biosynthesis</keyword>
<evidence type="ECO:0000256" key="8">
    <source>
        <dbReference type="ARBA" id="ARBA00029894"/>
    </source>
</evidence>
<dbReference type="EMBL" id="SZWE01000001">
    <property type="protein sequence ID" value="MRU16097.1"/>
    <property type="molecule type" value="Genomic_DNA"/>
</dbReference>
<organism evidence="16 17">
    <name type="scientific">Roseovarius bejariae</name>
    <dbReference type="NCBI Taxonomy" id="2576383"/>
    <lineage>
        <taxon>Bacteria</taxon>
        <taxon>Pseudomonadati</taxon>
        <taxon>Pseudomonadota</taxon>
        <taxon>Alphaproteobacteria</taxon>
        <taxon>Rhodobacterales</taxon>
        <taxon>Roseobacteraceae</taxon>
        <taxon>Roseovarius</taxon>
    </lineage>
</organism>
<keyword evidence="17" id="KW-1185">Reference proteome</keyword>
<keyword evidence="13" id="KW-0460">Magnesium</keyword>
<reference evidence="16 17" key="1">
    <citation type="submission" date="2019-05" db="EMBL/GenBank/DDBJ databases">
        <title>Roseovarius bejariae sp. nov., a moderately halophylic bacterium isolated from a saline soil in Rambla Salada (Murcia).</title>
        <authorList>
            <person name="Castro D.J."/>
            <person name="Gomez-Altuve A."/>
            <person name="Reina J.C."/>
            <person name="Rodriguez M."/>
            <person name="Sampedro I."/>
            <person name="Llamas I."/>
            <person name="Martinez-Checa F."/>
        </authorList>
    </citation>
    <scope>NUCLEOTIDE SEQUENCE [LARGE SCALE GENOMIC DNA]</scope>
    <source>
        <strain evidence="16 17">A21</strain>
    </source>
</reference>
<evidence type="ECO:0000313" key="17">
    <source>
        <dbReference type="Proteomes" id="UP000564704"/>
    </source>
</evidence>
<evidence type="ECO:0000259" key="15">
    <source>
        <dbReference type="Pfam" id="PF17837"/>
    </source>
</evidence>
<sequence>MNDLADIFAEDTVEALARGLFPEDVTMGFAFPWGTPEGLLPGEASGLRRPGEKRLAEFAAGRRAAHQAMERLGMPVRAVAHGPDRAPVWPRGVVGSISHSDTHCLAVLAKAGTYAALGLDLEEDRDLPRDLIEVVCSPAERGWLSVQPEGERGRLARLIFSAKECAYKAQYGVTQQLIGFEAFEITPDLETGQFEATFTQDVVPFNRGACLHGLFSFGGGVILTGMALPREGVAG</sequence>
<comment type="subunit">
    <text evidence="4">EntB, EntD, EntE, and EntF form a multienzyme complex called enterobactin synthase.</text>
</comment>
<dbReference type="InterPro" id="IPR041354">
    <property type="entry name" value="4PPT_N"/>
</dbReference>
<evidence type="ECO:0000259" key="14">
    <source>
        <dbReference type="Pfam" id="PF01648"/>
    </source>
</evidence>
<evidence type="ECO:0000256" key="3">
    <source>
        <dbReference type="ARBA" id="ARBA00008342"/>
    </source>
</evidence>
<feature type="binding site" evidence="12">
    <location>
        <begin position="98"/>
        <end position="99"/>
    </location>
    <ligand>
        <name>CoA</name>
        <dbReference type="ChEBI" id="CHEBI:57287"/>
    </ligand>
</feature>
<dbReference type="InterPro" id="IPR037143">
    <property type="entry name" value="4-PPantetheinyl_Trfase_dom_sf"/>
</dbReference>
<dbReference type="GO" id="GO:0009239">
    <property type="term" value="P:enterobactin biosynthetic process"/>
    <property type="evidence" value="ECO:0007669"/>
    <property type="project" value="UniProtKB-UniPathway"/>
</dbReference>
<dbReference type="GO" id="GO:0000287">
    <property type="term" value="F:magnesium ion binding"/>
    <property type="evidence" value="ECO:0007669"/>
    <property type="project" value="InterPro"/>
</dbReference>
<feature type="domain" description="4'-phosphopantetheinyl transferase" evidence="14">
    <location>
        <begin position="117"/>
        <end position="193"/>
    </location>
</feature>
<evidence type="ECO:0000256" key="12">
    <source>
        <dbReference type="PIRSR" id="PIRSR603542-1"/>
    </source>
</evidence>
<comment type="pathway">
    <text evidence="2">Siderophore biosynthesis; enterobactin biosynthesis.</text>
</comment>
<keyword evidence="6 16" id="KW-0808">Transferase</keyword>
<gene>
    <name evidence="16" type="ORF">FDP25_11715</name>
</gene>
<evidence type="ECO:0000256" key="6">
    <source>
        <dbReference type="ARBA" id="ARBA00022679"/>
    </source>
</evidence>
<dbReference type="GO" id="GO:0009366">
    <property type="term" value="C:enterobactin synthetase complex"/>
    <property type="evidence" value="ECO:0007669"/>
    <property type="project" value="InterPro"/>
</dbReference>
<feature type="binding site" evidence="12">
    <location>
        <position position="120"/>
    </location>
    <ligand>
        <name>CoA</name>
        <dbReference type="ChEBI" id="CHEBI:57287"/>
    </ligand>
</feature>
<feature type="binding site" evidence="12">
    <location>
        <position position="54"/>
    </location>
    <ligand>
        <name>CoA</name>
        <dbReference type="ChEBI" id="CHEBI:57287"/>
    </ligand>
</feature>
<comment type="similarity">
    <text evidence="3">Belongs to the P-Pant transferase superfamily. EntD family.</text>
</comment>
<feature type="binding site" evidence="12">
    <location>
        <position position="164"/>
    </location>
    <ligand>
        <name>CoA</name>
        <dbReference type="ChEBI" id="CHEBI:57287"/>
    </ligand>
</feature>
<dbReference type="PRINTS" id="PR01399">
    <property type="entry name" value="ENTSNTHTASED"/>
</dbReference>
<evidence type="ECO:0000256" key="5">
    <source>
        <dbReference type="ARBA" id="ARBA00019087"/>
    </source>
</evidence>
<feature type="domain" description="4'-phosphopantetheinyl transferase N-terminal" evidence="15">
    <location>
        <begin position="48"/>
        <end position="109"/>
    </location>
</feature>